<proteinExistence type="predicted"/>
<feature type="compositionally biased region" description="Basic and acidic residues" evidence="1">
    <location>
        <begin position="25"/>
        <end position="36"/>
    </location>
</feature>
<evidence type="ECO:0000313" key="3">
    <source>
        <dbReference type="Proteomes" id="UP000285084"/>
    </source>
</evidence>
<reference evidence="2 3" key="1">
    <citation type="journal article" date="2018" name="Sci. Rep.">
        <title>Characterisation of pathogen-specific regions and novel effector candidates in Fusarium oxysporum f. sp. cepae.</title>
        <authorList>
            <person name="Armitage A.D."/>
            <person name="Taylor A."/>
            <person name="Sobczyk M.K."/>
            <person name="Baxter L."/>
            <person name="Greenfield B.P."/>
            <person name="Bates H.J."/>
            <person name="Wilson F."/>
            <person name="Jackson A.C."/>
            <person name="Ott S."/>
            <person name="Harrison R.J."/>
            <person name="Clarkson J.P."/>
        </authorList>
    </citation>
    <scope>NUCLEOTIDE SEQUENCE [LARGE SCALE GENOMIC DNA]</scope>
    <source>
        <strain evidence="2 3">Fo_A13</strain>
    </source>
</reference>
<protein>
    <submittedName>
        <fullName evidence="2">Uncharacterized protein</fullName>
    </submittedName>
</protein>
<evidence type="ECO:0000313" key="2">
    <source>
        <dbReference type="EMBL" id="RKK79986.1"/>
    </source>
</evidence>
<feature type="region of interest" description="Disordered" evidence="1">
    <location>
        <begin position="1"/>
        <end position="50"/>
    </location>
</feature>
<dbReference type="AlphaFoldDB" id="A0A420NI72"/>
<dbReference type="EMBL" id="MRCX01000029">
    <property type="protein sequence ID" value="RKK79986.1"/>
    <property type="molecule type" value="Genomic_DNA"/>
</dbReference>
<organism evidence="2 3">
    <name type="scientific">Fusarium oxysporum</name>
    <name type="common">Fusarium vascular wilt</name>
    <dbReference type="NCBI Taxonomy" id="5507"/>
    <lineage>
        <taxon>Eukaryota</taxon>
        <taxon>Fungi</taxon>
        <taxon>Dikarya</taxon>
        <taxon>Ascomycota</taxon>
        <taxon>Pezizomycotina</taxon>
        <taxon>Sordariomycetes</taxon>
        <taxon>Hypocreomycetidae</taxon>
        <taxon>Hypocreales</taxon>
        <taxon>Nectriaceae</taxon>
        <taxon>Fusarium</taxon>
        <taxon>Fusarium oxysporum species complex</taxon>
    </lineage>
</organism>
<gene>
    <name evidence="2" type="ORF">BFJ69_g4506</name>
</gene>
<dbReference type="Proteomes" id="UP000285084">
    <property type="component" value="Unassembled WGS sequence"/>
</dbReference>
<evidence type="ECO:0000256" key="1">
    <source>
        <dbReference type="SAM" id="MobiDB-lite"/>
    </source>
</evidence>
<name>A0A420NI72_FUSOX</name>
<accession>A0A420NI72</accession>
<comment type="caution">
    <text evidence="2">The sequence shown here is derived from an EMBL/GenBank/DDBJ whole genome shotgun (WGS) entry which is preliminary data.</text>
</comment>
<sequence>MVGGATGSLERLAESSVGQATPKGDVNEEGKLDLQADPKYAGPRVDRSGV</sequence>